<keyword evidence="1" id="KW-0862">Zinc</keyword>
<dbReference type="SUPFAM" id="SSF57756">
    <property type="entry name" value="Retrovirus zinc finger-like domains"/>
    <property type="match status" value="1"/>
</dbReference>
<evidence type="ECO:0000313" key="4">
    <source>
        <dbReference type="EMBL" id="CAK7264276.1"/>
    </source>
</evidence>
<accession>A0ABP0D7U2</accession>
<feature type="region of interest" description="Disordered" evidence="2">
    <location>
        <begin position="179"/>
        <end position="299"/>
    </location>
</feature>
<organism evidence="4 5">
    <name type="scientific">Sporothrix epigloea</name>
    <dbReference type="NCBI Taxonomy" id="1892477"/>
    <lineage>
        <taxon>Eukaryota</taxon>
        <taxon>Fungi</taxon>
        <taxon>Dikarya</taxon>
        <taxon>Ascomycota</taxon>
        <taxon>Pezizomycotina</taxon>
        <taxon>Sordariomycetes</taxon>
        <taxon>Sordariomycetidae</taxon>
        <taxon>Ophiostomatales</taxon>
        <taxon>Ophiostomataceae</taxon>
        <taxon>Sporothrix</taxon>
    </lineage>
</organism>
<feature type="domain" description="CCHC-type" evidence="3">
    <location>
        <begin position="275"/>
        <end position="291"/>
    </location>
</feature>
<dbReference type="Gene3D" id="4.10.60.10">
    <property type="entry name" value="Zinc finger, CCHC-type"/>
    <property type="match status" value="1"/>
</dbReference>
<gene>
    <name evidence="4" type="ORF">SEPCBS57363_000998</name>
</gene>
<keyword evidence="1" id="KW-0863">Zinc-finger</keyword>
<comment type="caution">
    <text evidence="4">The sequence shown here is derived from an EMBL/GenBank/DDBJ whole genome shotgun (WGS) entry which is preliminary data.</text>
</comment>
<feature type="compositionally biased region" description="Low complexity" evidence="2">
    <location>
        <begin position="260"/>
        <end position="272"/>
    </location>
</feature>
<reference evidence="4 5" key="1">
    <citation type="submission" date="2024-01" db="EMBL/GenBank/DDBJ databases">
        <authorList>
            <person name="Allen C."/>
            <person name="Tagirdzhanova G."/>
        </authorList>
    </citation>
    <scope>NUCLEOTIDE SEQUENCE [LARGE SCALE GENOMIC DNA]</scope>
    <source>
        <strain evidence="4 5">CBS 573.63</strain>
    </source>
</reference>
<evidence type="ECO:0000313" key="5">
    <source>
        <dbReference type="Proteomes" id="UP001642501"/>
    </source>
</evidence>
<evidence type="ECO:0000256" key="2">
    <source>
        <dbReference type="SAM" id="MobiDB-lite"/>
    </source>
</evidence>
<feature type="compositionally biased region" description="Low complexity" evidence="2">
    <location>
        <begin position="186"/>
        <end position="205"/>
    </location>
</feature>
<dbReference type="Proteomes" id="UP001642501">
    <property type="component" value="Unassembled WGS sequence"/>
</dbReference>
<feature type="compositionally biased region" description="Acidic residues" evidence="2">
    <location>
        <begin position="224"/>
        <end position="233"/>
    </location>
</feature>
<feature type="compositionally biased region" description="Basic and acidic residues" evidence="2">
    <location>
        <begin position="62"/>
        <end position="74"/>
    </location>
</feature>
<dbReference type="Pfam" id="PF00098">
    <property type="entry name" value="zf-CCHC"/>
    <property type="match status" value="1"/>
</dbReference>
<evidence type="ECO:0000259" key="3">
    <source>
        <dbReference type="PROSITE" id="PS50158"/>
    </source>
</evidence>
<name>A0ABP0D7U2_9PEZI</name>
<protein>
    <recommendedName>
        <fullName evidence="3">CCHC-type domain-containing protein</fullName>
    </recommendedName>
</protein>
<keyword evidence="5" id="KW-1185">Reference proteome</keyword>
<dbReference type="PROSITE" id="PS50158">
    <property type="entry name" value="ZF_CCHC"/>
    <property type="match status" value="1"/>
</dbReference>
<dbReference type="InterPro" id="IPR036875">
    <property type="entry name" value="Znf_CCHC_sf"/>
</dbReference>
<evidence type="ECO:0000256" key="1">
    <source>
        <dbReference type="PROSITE-ProRule" id="PRU00047"/>
    </source>
</evidence>
<feature type="region of interest" description="Disordered" evidence="2">
    <location>
        <begin position="25"/>
        <end position="98"/>
    </location>
</feature>
<proteinExistence type="predicted"/>
<feature type="compositionally biased region" description="Low complexity" evidence="2">
    <location>
        <begin position="30"/>
        <end position="48"/>
    </location>
</feature>
<dbReference type="EMBL" id="CAWUOM010000009">
    <property type="protein sequence ID" value="CAK7264276.1"/>
    <property type="molecule type" value="Genomic_DNA"/>
</dbReference>
<keyword evidence="1" id="KW-0479">Metal-binding</keyword>
<sequence>MPPPQPPKAAPSRPGTSRLLAMKFMNRLQPSDSAPTPSSPLSSAPSKPVYETKGRTLSSENEDGKQERDDDRPSAKRRKVSSAGETRTAFPATGGTVAASSTVAEMEAMMRAAIDEEERRREVAIKRRAAELGDEHWTWNAPLPPHVAAKLAANNAAATSRMPFAVVRVGFAEIDDRISSVTDNGTNNSPTTASTPTSQALTSSTRPSILRFNMKKAAGNGVDGGDDEDDDSTQDGAKDSRKRSRSDVDFKKKEPKLKHLTSLSGQGQSSTSAIKCHSCGKPGHKSAQCPQRKSNHKRR</sequence>
<dbReference type="InterPro" id="IPR001878">
    <property type="entry name" value="Znf_CCHC"/>
</dbReference>
<dbReference type="SMART" id="SM00343">
    <property type="entry name" value="ZnF_C2HC"/>
    <property type="match status" value="1"/>
</dbReference>